<evidence type="ECO:0000313" key="17">
    <source>
        <dbReference type="Proteomes" id="UP001516400"/>
    </source>
</evidence>
<keyword evidence="11" id="KW-1133">Transmembrane helix</keyword>
<evidence type="ECO:0000256" key="12">
    <source>
        <dbReference type="ARBA" id="ARBA00023136"/>
    </source>
</evidence>
<dbReference type="GO" id="GO:0016020">
    <property type="term" value="C:membrane"/>
    <property type="evidence" value="ECO:0007669"/>
    <property type="project" value="UniProtKB-SubCell"/>
</dbReference>
<comment type="subcellular location">
    <subcellularLocation>
        <location evidence="3">Membrane</location>
        <topology evidence="3">Single-pass membrane protein</topology>
    </subcellularLocation>
</comment>
<dbReference type="PANTHER" id="PTHR43028:SF4">
    <property type="entry name" value="INOSITOL MONOPHOSPHATASE 3"/>
    <property type="match status" value="1"/>
</dbReference>
<organism evidence="16 17">
    <name type="scientific">Cryptolaemus montrouzieri</name>
    <dbReference type="NCBI Taxonomy" id="559131"/>
    <lineage>
        <taxon>Eukaryota</taxon>
        <taxon>Metazoa</taxon>
        <taxon>Ecdysozoa</taxon>
        <taxon>Arthropoda</taxon>
        <taxon>Hexapoda</taxon>
        <taxon>Insecta</taxon>
        <taxon>Pterygota</taxon>
        <taxon>Neoptera</taxon>
        <taxon>Endopterygota</taxon>
        <taxon>Coleoptera</taxon>
        <taxon>Polyphaga</taxon>
        <taxon>Cucujiformia</taxon>
        <taxon>Coccinelloidea</taxon>
        <taxon>Coccinellidae</taxon>
        <taxon>Scymninae</taxon>
        <taxon>Scymnini</taxon>
        <taxon>Cryptolaemus</taxon>
    </lineage>
</organism>
<dbReference type="FunFam" id="3.30.540.10:FF:000012">
    <property type="entry name" value="Blast:Putative inositol monophosphatase 3"/>
    <property type="match status" value="1"/>
</dbReference>
<accession>A0ABD2NB06</accession>
<dbReference type="InterPro" id="IPR050725">
    <property type="entry name" value="CysQ/Inositol_MonoPase"/>
</dbReference>
<evidence type="ECO:0000256" key="8">
    <source>
        <dbReference type="ARBA" id="ARBA00022723"/>
    </source>
</evidence>
<evidence type="ECO:0000313" key="16">
    <source>
        <dbReference type="EMBL" id="KAL3275524.1"/>
    </source>
</evidence>
<keyword evidence="12" id="KW-0472">Membrane</keyword>
<comment type="catalytic activity">
    <reaction evidence="1">
        <text>a myo-inositol phosphate + H2O = myo-inositol + phosphate</text>
        <dbReference type="Rhea" id="RHEA:24056"/>
        <dbReference type="ChEBI" id="CHEBI:15377"/>
        <dbReference type="ChEBI" id="CHEBI:17268"/>
        <dbReference type="ChEBI" id="CHEBI:43474"/>
        <dbReference type="ChEBI" id="CHEBI:84139"/>
        <dbReference type="EC" id="3.1.3.25"/>
    </reaction>
</comment>
<comment type="caution">
    <text evidence="16">The sequence shown here is derived from an EMBL/GenBank/DDBJ whole genome shotgun (WGS) entry which is preliminary data.</text>
</comment>
<evidence type="ECO:0000256" key="2">
    <source>
        <dbReference type="ARBA" id="ARBA00001946"/>
    </source>
</evidence>
<keyword evidence="17" id="KW-1185">Reference proteome</keyword>
<dbReference type="GO" id="GO:0046872">
    <property type="term" value="F:metal ion binding"/>
    <property type="evidence" value="ECO:0007669"/>
    <property type="project" value="UniProtKB-KW"/>
</dbReference>
<dbReference type="PROSITE" id="PS00630">
    <property type="entry name" value="IMP_2"/>
    <property type="match status" value="1"/>
</dbReference>
<comment type="cofactor">
    <cofactor evidence="2 15">
        <name>Mg(2+)</name>
        <dbReference type="ChEBI" id="CHEBI:18420"/>
    </cofactor>
</comment>
<keyword evidence="10 15" id="KW-0460">Magnesium</keyword>
<dbReference type="PRINTS" id="PR00377">
    <property type="entry name" value="IMPHPHTASES"/>
</dbReference>
<dbReference type="GO" id="GO:0052834">
    <property type="term" value="F:inositol monophosphate phosphatase activity"/>
    <property type="evidence" value="ECO:0007669"/>
    <property type="project" value="UniProtKB-EC"/>
</dbReference>
<sequence length="312" mass="35129">MRLNKLALSMILGCIFLIFLIQRKKMNRTVNLKSLLKYAFIASERGGNAILKSRNTLVIKKKGLTKEGLEEKVTSADFRSHCTMVNTIKNKYPSLNIISEESDATCSNDNENYHSTKFDSAIDFLEDEWVHIEDITIWIDPLDATHEFTEKLYQYVTTMVCVALNGRPVIGVIHKPFQNVTSWAWVGKAKSYDLNSRSKVNNEKLRISISRSHSGKIREVLHSKLNDYELVVAAGAGYKSLQVAYGEVDAYLHATAIKKWDICAGNAIIDASGGQMTDKENNKIDYSRETSVVNENGLIGTLKDHFKFLGIL</sequence>
<gene>
    <name evidence="16" type="ORF">HHI36_020283</name>
</gene>
<evidence type="ECO:0000256" key="14">
    <source>
        <dbReference type="ARBA" id="ARBA00042949"/>
    </source>
</evidence>
<dbReference type="PANTHER" id="PTHR43028">
    <property type="entry name" value="3'(2'),5'-BISPHOSPHATE NUCLEOTIDASE 1"/>
    <property type="match status" value="1"/>
</dbReference>
<evidence type="ECO:0000256" key="3">
    <source>
        <dbReference type="ARBA" id="ARBA00004167"/>
    </source>
</evidence>
<feature type="binding site" evidence="15">
    <location>
        <position position="143"/>
    </location>
    <ligand>
        <name>Mg(2+)</name>
        <dbReference type="ChEBI" id="CHEBI:18420"/>
        <label>1</label>
        <note>catalytic</note>
    </ligand>
</feature>
<dbReference type="SUPFAM" id="SSF56655">
    <property type="entry name" value="Carbohydrate phosphatase"/>
    <property type="match status" value="1"/>
</dbReference>
<dbReference type="Gene3D" id="3.40.190.80">
    <property type="match status" value="1"/>
</dbReference>
<keyword evidence="8 15" id="KW-0479">Metal-binding</keyword>
<dbReference type="GO" id="GO:0005737">
    <property type="term" value="C:cytoplasm"/>
    <property type="evidence" value="ECO:0007669"/>
    <property type="project" value="UniProtKB-ARBA"/>
</dbReference>
<evidence type="ECO:0000256" key="5">
    <source>
        <dbReference type="ARBA" id="ARBA00009759"/>
    </source>
</evidence>
<feature type="binding site" evidence="15">
    <location>
        <position position="100"/>
    </location>
    <ligand>
        <name>Mg(2+)</name>
        <dbReference type="ChEBI" id="CHEBI:18420"/>
        <label>1</label>
        <note>catalytic</note>
    </ligand>
</feature>
<evidence type="ECO:0000256" key="7">
    <source>
        <dbReference type="ARBA" id="ARBA00022692"/>
    </source>
</evidence>
<dbReference type="Proteomes" id="UP001516400">
    <property type="component" value="Unassembled WGS sequence"/>
</dbReference>
<protein>
    <recommendedName>
        <fullName evidence="6">inositol-phosphate phosphatase</fullName>
        <ecNumber evidence="6">3.1.3.25</ecNumber>
    </recommendedName>
    <alternativeName>
        <fullName evidence="14">Inositol-1(or 4)-monophosphatase 3</fullName>
    </alternativeName>
    <alternativeName>
        <fullName evidence="13">Myo-inositol monophosphatase A3</fullName>
    </alternativeName>
</protein>
<feature type="binding site" evidence="15">
    <location>
        <position position="261"/>
    </location>
    <ligand>
        <name>Mg(2+)</name>
        <dbReference type="ChEBI" id="CHEBI:18420"/>
        <label>1</label>
        <note>catalytic</note>
    </ligand>
</feature>
<dbReference type="InterPro" id="IPR000760">
    <property type="entry name" value="Inositol_monophosphatase-like"/>
</dbReference>
<dbReference type="EMBL" id="JABFTP020000083">
    <property type="protein sequence ID" value="KAL3275524.1"/>
    <property type="molecule type" value="Genomic_DNA"/>
</dbReference>
<dbReference type="InterPro" id="IPR020550">
    <property type="entry name" value="Inositol_monophosphatase_CS"/>
</dbReference>
<evidence type="ECO:0000256" key="13">
    <source>
        <dbReference type="ARBA" id="ARBA00042119"/>
    </source>
</evidence>
<dbReference type="AlphaFoldDB" id="A0ABD2NB06"/>
<evidence type="ECO:0000256" key="1">
    <source>
        <dbReference type="ARBA" id="ARBA00001033"/>
    </source>
</evidence>
<dbReference type="Pfam" id="PF00459">
    <property type="entry name" value="Inositol_P"/>
    <property type="match status" value="1"/>
</dbReference>
<feature type="binding site" evidence="15">
    <location>
        <position position="142"/>
    </location>
    <ligand>
        <name>Mg(2+)</name>
        <dbReference type="ChEBI" id="CHEBI:18420"/>
        <label>1</label>
        <note>catalytic</note>
    </ligand>
</feature>
<name>A0ABD2NB06_9CUCU</name>
<reference evidence="16 17" key="1">
    <citation type="journal article" date="2021" name="BMC Biol.">
        <title>Horizontally acquired antibacterial genes associated with adaptive radiation of ladybird beetles.</title>
        <authorList>
            <person name="Li H.S."/>
            <person name="Tang X.F."/>
            <person name="Huang Y.H."/>
            <person name="Xu Z.Y."/>
            <person name="Chen M.L."/>
            <person name="Du X.Y."/>
            <person name="Qiu B.Y."/>
            <person name="Chen P.T."/>
            <person name="Zhang W."/>
            <person name="Slipinski A."/>
            <person name="Escalona H.E."/>
            <person name="Waterhouse R.M."/>
            <person name="Zwick A."/>
            <person name="Pang H."/>
        </authorList>
    </citation>
    <scope>NUCLEOTIDE SEQUENCE [LARGE SCALE GENOMIC DNA]</scope>
    <source>
        <strain evidence="16">SYSU2018</strain>
    </source>
</reference>
<evidence type="ECO:0000256" key="15">
    <source>
        <dbReference type="PIRSR" id="PIRSR600760-2"/>
    </source>
</evidence>
<evidence type="ECO:0000256" key="4">
    <source>
        <dbReference type="ARBA" id="ARBA00005152"/>
    </source>
</evidence>
<dbReference type="EC" id="3.1.3.25" evidence="6"/>
<evidence type="ECO:0000256" key="9">
    <source>
        <dbReference type="ARBA" id="ARBA00022801"/>
    </source>
</evidence>
<dbReference type="Gene3D" id="3.30.540.10">
    <property type="entry name" value="Fructose-1,6-Bisphosphatase, subunit A, domain 1"/>
    <property type="match status" value="1"/>
</dbReference>
<keyword evidence="9" id="KW-0378">Hydrolase</keyword>
<proteinExistence type="inferred from homology"/>
<comment type="pathway">
    <text evidence="4">Polyol metabolism; myo-inositol biosynthesis; myo-inositol from D-glucose 6-phosphate: step 2/2.</text>
</comment>
<comment type="similarity">
    <text evidence="5">Belongs to the inositol monophosphatase superfamily.</text>
</comment>
<feature type="binding site" evidence="15">
    <location>
        <position position="140"/>
    </location>
    <ligand>
        <name>Mg(2+)</name>
        <dbReference type="ChEBI" id="CHEBI:18420"/>
        <label>1</label>
        <note>catalytic</note>
    </ligand>
</feature>
<evidence type="ECO:0000256" key="11">
    <source>
        <dbReference type="ARBA" id="ARBA00022989"/>
    </source>
</evidence>
<keyword evidence="7" id="KW-0812">Transmembrane</keyword>
<evidence type="ECO:0000256" key="6">
    <source>
        <dbReference type="ARBA" id="ARBA00013106"/>
    </source>
</evidence>
<evidence type="ECO:0000256" key="10">
    <source>
        <dbReference type="ARBA" id="ARBA00022842"/>
    </source>
</evidence>